<name>A0A9Q1KBU8_9CARY</name>
<protein>
    <recommendedName>
        <fullName evidence="17">DOMON domain-containing protein</fullName>
    </recommendedName>
</protein>
<keyword evidence="9 12" id="KW-1133">Transmembrane helix</keyword>
<evidence type="ECO:0000256" key="3">
    <source>
        <dbReference type="ARBA" id="ARBA00022448"/>
    </source>
</evidence>
<comment type="caution">
    <text evidence="15">The sequence shown here is derived from an EMBL/GenBank/DDBJ whole genome shotgun (WGS) entry which is preliminary data.</text>
</comment>
<dbReference type="SUPFAM" id="SSF49344">
    <property type="entry name" value="CBD9-like"/>
    <property type="match status" value="1"/>
</dbReference>
<dbReference type="GO" id="GO:0016020">
    <property type="term" value="C:membrane"/>
    <property type="evidence" value="ECO:0007669"/>
    <property type="project" value="UniProtKB-SubCell"/>
</dbReference>
<dbReference type="InterPro" id="IPR005018">
    <property type="entry name" value="DOMON_domain"/>
</dbReference>
<dbReference type="SMART" id="SM00665">
    <property type="entry name" value="B561"/>
    <property type="match status" value="1"/>
</dbReference>
<organism evidence="15 16">
    <name type="scientific">Carnegiea gigantea</name>
    <dbReference type="NCBI Taxonomy" id="171969"/>
    <lineage>
        <taxon>Eukaryota</taxon>
        <taxon>Viridiplantae</taxon>
        <taxon>Streptophyta</taxon>
        <taxon>Embryophyta</taxon>
        <taxon>Tracheophyta</taxon>
        <taxon>Spermatophyta</taxon>
        <taxon>Magnoliopsida</taxon>
        <taxon>eudicotyledons</taxon>
        <taxon>Gunneridae</taxon>
        <taxon>Pentapetalae</taxon>
        <taxon>Caryophyllales</taxon>
        <taxon>Cactineae</taxon>
        <taxon>Cactaceae</taxon>
        <taxon>Cactoideae</taxon>
        <taxon>Echinocereeae</taxon>
        <taxon>Carnegiea</taxon>
    </lineage>
</organism>
<evidence type="ECO:0000256" key="5">
    <source>
        <dbReference type="ARBA" id="ARBA00022723"/>
    </source>
</evidence>
<dbReference type="GO" id="GO:0005634">
    <property type="term" value="C:nucleus"/>
    <property type="evidence" value="ECO:0007669"/>
    <property type="project" value="UniProtKB-SubCell"/>
</dbReference>
<feature type="transmembrane region" description="Helical" evidence="12">
    <location>
        <begin position="455"/>
        <end position="472"/>
    </location>
</feature>
<comment type="subcellular location">
    <subcellularLocation>
        <location evidence="2">Membrane</location>
    </subcellularLocation>
    <subcellularLocation>
        <location evidence="1">Nucleus</location>
    </subcellularLocation>
</comment>
<sequence length="538" mass="62317">MEEEKKQLSAPRQPLKTLNHYKLDKNAHHHVTWKEKLRESCCRRVREDRSRLLWKLRLPFPESGSHKEYIKSALQDIVSDELKRIKEQSSRPSEFPSSLCGEDDVLWEYDGLHEAYQGECEEILLEMQRIFYEDIKIELSERERPVVLDEEDEYLAAAVEEYMQLNDGKAWKERIWCPVCKKGELQENRHLIYCSICQFKLDRGDEVNLTLLRDRLAEAHEEHLDRGCRSKPEFCIETIFNLTALYIRCQHCGTFENSDSCKNKVVNFNGIVNFDTTYMVCHPVWKSRGYILRYAVAGPDLWSFLLSAPNIYSWVGIGFSVNGQMIGSSAMVGWVFKNGTGIIKQYYLKDTNPSHVQPNQGELNVVENSTMAFMHSKRVYLAFQLSTVQPRTDVLYAVGPIGQRPNASEGYRLAKHRDHISTLLDYDKGNDHLFIRSRFNLEGSTNAKVEQHQNLGIAVFLLGCLQVMALLIRPRKGAKLRKYWNWYHHLAGRIMVILAISNVFYGIRLGMEGLNWSVTYGVVVAILFIASIYFEIKL</sequence>
<evidence type="ECO:0000256" key="7">
    <source>
        <dbReference type="ARBA" id="ARBA00022833"/>
    </source>
</evidence>
<dbReference type="InterPro" id="IPR006593">
    <property type="entry name" value="Cyt_b561/ferric_Rdtase_TM"/>
</dbReference>
<evidence type="ECO:0000256" key="8">
    <source>
        <dbReference type="ARBA" id="ARBA00022982"/>
    </source>
</evidence>
<dbReference type="PANTHER" id="PTHR31742:SF1">
    <property type="entry name" value="RPA-INTERACTING PROTEIN"/>
    <property type="match status" value="1"/>
</dbReference>
<reference evidence="15" key="1">
    <citation type="submission" date="2022-04" db="EMBL/GenBank/DDBJ databases">
        <title>Carnegiea gigantea Genome sequencing and assembly v2.</title>
        <authorList>
            <person name="Copetti D."/>
            <person name="Sanderson M.J."/>
            <person name="Burquez A."/>
            <person name="Wojciechowski M.F."/>
        </authorList>
    </citation>
    <scope>NUCLEOTIDE SEQUENCE</scope>
    <source>
        <strain evidence="15">SGP5-SGP5p</strain>
        <tissue evidence="15">Aerial part</tissue>
    </source>
</reference>
<evidence type="ECO:0000256" key="9">
    <source>
        <dbReference type="ARBA" id="ARBA00022989"/>
    </source>
</evidence>
<dbReference type="InterPro" id="IPR028159">
    <property type="entry name" value="RPA_interact_C_dom"/>
</dbReference>
<dbReference type="InterPro" id="IPR045266">
    <property type="entry name" value="DOH_DOMON"/>
</dbReference>
<feature type="domain" description="Cytochrome b561" evidence="14">
    <location>
        <begin position="452"/>
        <end position="538"/>
    </location>
</feature>
<evidence type="ECO:0000313" key="16">
    <source>
        <dbReference type="Proteomes" id="UP001153076"/>
    </source>
</evidence>
<dbReference type="CDD" id="cd09631">
    <property type="entry name" value="DOMON_DOH"/>
    <property type="match status" value="1"/>
</dbReference>
<accession>A0A9Q1KBU8</accession>
<dbReference type="GO" id="GO:0008270">
    <property type="term" value="F:zinc ion binding"/>
    <property type="evidence" value="ECO:0007669"/>
    <property type="project" value="UniProtKB-KW"/>
</dbReference>
<feature type="transmembrane region" description="Helical" evidence="12">
    <location>
        <begin position="484"/>
        <end position="507"/>
    </location>
</feature>
<dbReference type="InterPro" id="IPR028158">
    <property type="entry name" value="RPA_interact_N_dom"/>
</dbReference>
<evidence type="ECO:0000256" key="12">
    <source>
        <dbReference type="SAM" id="Phobius"/>
    </source>
</evidence>
<keyword evidence="4 12" id="KW-0812">Transmembrane</keyword>
<keyword evidence="10 12" id="KW-0472">Membrane</keyword>
<dbReference type="Pfam" id="PF03351">
    <property type="entry name" value="DOMON"/>
    <property type="match status" value="1"/>
</dbReference>
<dbReference type="InterPro" id="IPR028156">
    <property type="entry name" value="RIP"/>
</dbReference>
<gene>
    <name evidence="15" type="ORF">Cgig2_012813</name>
</gene>
<dbReference type="GO" id="GO:0006606">
    <property type="term" value="P:protein import into nucleus"/>
    <property type="evidence" value="ECO:0007669"/>
    <property type="project" value="TreeGrafter"/>
</dbReference>
<keyword evidence="5" id="KW-0479">Metal-binding</keyword>
<dbReference type="Gene3D" id="1.20.120.1770">
    <property type="match status" value="1"/>
</dbReference>
<keyword evidence="7" id="KW-0862">Zinc</keyword>
<feature type="transmembrane region" description="Helical" evidence="12">
    <location>
        <begin position="513"/>
        <end position="534"/>
    </location>
</feature>
<evidence type="ECO:0000256" key="11">
    <source>
        <dbReference type="ARBA" id="ARBA00023242"/>
    </source>
</evidence>
<dbReference type="EMBL" id="JAKOGI010000193">
    <property type="protein sequence ID" value="KAJ8440377.1"/>
    <property type="molecule type" value="Genomic_DNA"/>
</dbReference>
<evidence type="ECO:0000256" key="10">
    <source>
        <dbReference type="ARBA" id="ARBA00023136"/>
    </source>
</evidence>
<dbReference type="Proteomes" id="UP001153076">
    <property type="component" value="Unassembled WGS sequence"/>
</dbReference>
<evidence type="ECO:0000256" key="2">
    <source>
        <dbReference type="ARBA" id="ARBA00004370"/>
    </source>
</evidence>
<keyword evidence="8" id="KW-0249">Electron transport</keyword>
<keyword evidence="11" id="KW-0539">Nucleus</keyword>
<evidence type="ECO:0000256" key="1">
    <source>
        <dbReference type="ARBA" id="ARBA00004123"/>
    </source>
</evidence>
<dbReference type="PROSITE" id="PS50836">
    <property type="entry name" value="DOMON"/>
    <property type="match status" value="1"/>
</dbReference>
<dbReference type="Pfam" id="PF14768">
    <property type="entry name" value="RPA_interact_C"/>
    <property type="match status" value="1"/>
</dbReference>
<proteinExistence type="predicted"/>
<dbReference type="CDD" id="cd08760">
    <property type="entry name" value="Cyt_b561_FRRS1_like"/>
    <property type="match status" value="1"/>
</dbReference>
<dbReference type="InterPro" id="IPR028155">
    <property type="entry name" value="RPA_interact_central"/>
</dbReference>
<dbReference type="PANTHER" id="PTHR31742">
    <property type="entry name" value="RPA-INTERACTING PROTEIN RPAIN"/>
    <property type="match status" value="1"/>
</dbReference>
<feature type="domain" description="DOMON" evidence="13">
    <location>
        <begin position="288"/>
        <end position="399"/>
    </location>
</feature>
<evidence type="ECO:0000259" key="14">
    <source>
        <dbReference type="PROSITE" id="PS50939"/>
    </source>
</evidence>
<dbReference type="Pfam" id="PF14767">
    <property type="entry name" value="RPA_interact_M"/>
    <property type="match status" value="1"/>
</dbReference>
<evidence type="ECO:0000256" key="6">
    <source>
        <dbReference type="ARBA" id="ARBA00022771"/>
    </source>
</evidence>
<evidence type="ECO:0000256" key="4">
    <source>
        <dbReference type="ARBA" id="ARBA00022692"/>
    </source>
</evidence>
<keyword evidence="3" id="KW-0813">Transport</keyword>
<dbReference type="AlphaFoldDB" id="A0A9Q1KBU8"/>
<dbReference type="Pfam" id="PF14766">
    <property type="entry name" value="RPA_interact_N"/>
    <property type="match status" value="1"/>
</dbReference>
<keyword evidence="6" id="KW-0863">Zinc-finger</keyword>
<dbReference type="PROSITE" id="PS50939">
    <property type="entry name" value="CYTOCHROME_B561"/>
    <property type="match status" value="1"/>
</dbReference>
<dbReference type="OrthoDB" id="435311at2759"/>
<keyword evidence="16" id="KW-1185">Reference proteome</keyword>
<evidence type="ECO:0008006" key="17">
    <source>
        <dbReference type="Google" id="ProtNLM"/>
    </source>
</evidence>
<dbReference type="SMART" id="SM00664">
    <property type="entry name" value="DoH"/>
    <property type="match status" value="1"/>
</dbReference>
<evidence type="ECO:0000313" key="15">
    <source>
        <dbReference type="EMBL" id="KAJ8440377.1"/>
    </source>
</evidence>
<evidence type="ECO:0000259" key="13">
    <source>
        <dbReference type="PROSITE" id="PS50836"/>
    </source>
</evidence>